<feature type="domain" description="Response regulatory" evidence="2">
    <location>
        <begin position="3"/>
        <end position="122"/>
    </location>
</feature>
<evidence type="ECO:0000313" key="4">
    <source>
        <dbReference type="EMBL" id="KWX18352.1"/>
    </source>
</evidence>
<dbReference type="PANTHER" id="PTHR37299:SF1">
    <property type="entry name" value="STAGE 0 SPORULATION PROTEIN A HOMOLOG"/>
    <property type="match status" value="1"/>
</dbReference>
<evidence type="ECO:0000259" key="3">
    <source>
        <dbReference type="PROSITE" id="PS50930"/>
    </source>
</evidence>
<evidence type="ECO:0000259" key="2">
    <source>
        <dbReference type="PROSITE" id="PS50110"/>
    </source>
</evidence>
<evidence type="ECO:0000256" key="1">
    <source>
        <dbReference type="PROSITE-ProRule" id="PRU00169"/>
    </source>
</evidence>
<reference evidence="4 5" key="1">
    <citation type="submission" date="2016-01" db="EMBL/GenBank/DDBJ databases">
        <title>Molecular Mechanisms for transfer of large genomic segments between Enterococcus faecium strains.</title>
        <authorList>
            <person name="Garcia-Solache M.A."/>
            <person name="Lebreton F."/>
            <person name="Mclaughlin R.E."/>
            <person name="Whiteaker J.D."/>
            <person name="Gilmore M.S."/>
            <person name="Rice L.B."/>
        </authorList>
    </citation>
    <scope>NUCLEOTIDE SEQUENCE [LARGE SCALE GENOMIC DNA]</scope>
    <source>
        <strain evidence="4 5">D344RRF x C68</strain>
    </source>
</reference>
<dbReference type="InterPro" id="IPR011006">
    <property type="entry name" value="CheY-like_superfamily"/>
</dbReference>
<sequence>MKKYFIIEDNHFHSEWIIKELVNHHIENIVQLTSVSQINQLIQLGTIDNHDVFFIDIDLKQSLTGIDVAEQIRKKNAHSNIVFFTAYTNFAVEIINRKILPIGYIRKDRNLSEQIRQVLEQINWKEQQIVNVDKIFIDQKGGSLVLYPREILYIESIKGLKNQVMVKTTTEDKLVNTSLKQLKTELEKYAYFLLLKSYCINLSQLQKIDSAHYVLEFFNGDSLLVGRKIFEKTKERFHDFQKTASS</sequence>
<keyword evidence="1" id="KW-0597">Phosphoprotein</keyword>
<protein>
    <submittedName>
        <fullName evidence="4">Two-component system response regulator</fullName>
    </submittedName>
</protein>
<accession>A0A132P8R3</accession>
<dbReference type="PROSITE" id="PS50930">
    <property type="entry name" value="HTH_LYTTR"/>
    <property type="match status" value="1"/>
</dbReference>
<dbReference type="InterPro" id="IPR046947">
    <property type="entry name" value="LytR-like"/>
</dbReference>
<evidence type="ECO:0000313" key="5">
    <source>
        <dbReference type="Proteomes" id="UP000070452"/>
    </source>
</evidence>
<dbReference type="GO" id="GO:0003677">
    <property type="term" value="F:DNA binding"/>
    <property type="evidence" value="ECO:0007669"/>
    <property type="project" value="InterPro"/>
</dbReference>
<dbReference type="InterPro" id="IPR001789">
    <property type="entry name" value="Sig_transdc_resp-reg_receiver"/>
</dbReference>
<dbReference type="GO" id="GO:0000156">
    <property type="term" value="F:phosphorelay response regulator activity"/>
    <property type="evidence" value="ECO:0007669"/>
    <property type="project" value="InterPro"/>
</dbReference>
<dbReference type="SUPFAM" id="SSF52172">
    <property type="entry name" value="CheY-like"/>
    <property type="match status" value="1"/>
</dbReference>
<dbReference type="SMART" id="SM00850">
    <property type="entry name" value="LytTR"/>
    <property type="match status" value="1"/>
</dbReference>
<dbReference type="Proteomes" id="UP000070452">
    <property type="component" value="Unassembled WGS sequence"/>
</dbReference>
<dbReference type="PROSITE" id="PS50110">
    <property type="entry name" value="RESPONSE_REGULATORY"/>
    <property type="match status" value="1"/>
</dbReference>
<dbReference type="InterPro" id="IPR007492">
    <property type="entry name" value="LytTR_DNA-bd_dom"/>
</dbReference>
<feature type="domain" description="HTH LytTR-type" evidence="3">
    <location>
        <begin position="140"/>
        <end position="239"/>
    </location>
</feature>
<dbReference type="EMBL" id="LRHK01000001">
    <property type="protein sequence ID" value="KWX18352.1"/>
    <property type="molecule type" value="Genomic_DNA"/>
</dbReference>
<dbReference type="Pfam" id="PF04397">
    <property type="entry name" value="LytTR"/>
    <property type="match status" value="1"/>
</dbReference>
<name>A0A132P8R3_ENTFC</name>
<gene>
    <name evidence="4" type="ORF">AWT83_07695</name>
</gene>
<dbReference type="Gene3D" id="3.40.50.2300">
    <property type="match status" value="1"/>
</dbReference>
<dbReference type="RefSeq" id="WP_002299996.1">
    <property type="nucleotide sequence ID" value="NZ_CP072894.1"/>
</dbReference>
<dbReference type="SMART" id="SM00448">
    <property type="entry name" value="REC"/>
    <property type="match status" value="1"/>
</dbReference>
<proteinExistence type="predicted"/>
<comment type="caution">
    <text evidence="4">The sequence shown here is derived from an EMBL/GenBank/DDBJ whole genome shotgun (WGS) entry which is preliminary data.</text>
</comment>
<dbReference type="Gene3D" id="2.40.50.1020">
    <property type="entry name" value="LytTr DNA-binding domain"/>
    <property type="match status" value="1"/>
</dbReference>
<organism evidence="4 5">
    <name type="scientific">Enterococcus faecium</name>
    <name type="common">Streptococcus faecium</name>
    <dbReference type="NCBI Taxonomy" id="1352"/>
    <lineage>
        <taxon>Bacteria</taxon>
        <taxon>Bacillati</taxon>
        <taxon>Bacillota</taxon>
        <taxon>Bacilli</taxon>
        <taxon>Lactobacillales</taxon>
        <taxon>Enterococcaceae</taxon>
        <taxon>Enterococcus</taxon>
    </lineage>
</organism>
<dbReference type="AlphaFoldDB" id="A0A132P8R3"/>
<feature type="modified residue" description="4-aspartylphosphate" evidence="1">
    <location>
        <position position="56"/>
    </location>
</feature>
<dbReference type="Pfam" id="PF00072">
    <property type="entry name" value="Response_reg"/>
    <property type="match status" value="1"/>
</dbReference>
<dbReference type="PANTHER" id="PTHR37299">
    <property type="entry name" value="TRANSCRIPTIONAL REGULATOR-RELATED"/>
    <property type="match status" value="1"/>
</dbReference>